<dbReference type="PANTHER" id="PTHR10362">
    <property type="entry name" value="HISTIDINE AMMONIA-LYASE"/>
    <property type="match status" value="1"/>
</dbReference>
<keyword evidence="1" id="KW-0456">Lyase</keyword>
<dbReference type="InterPro" id="IPR024083">
    <property type="entry name" value="Fumarase/histidase_N"/>
</dbReference>
<dbReference type="GO" id="GO:0016841">
    <property type="term" value="F:ammonia-lyase activity"/>
    <property type="evidence" value="ECO:0007669"/>
    <property type="project" value="UniProtKB-ARBA"/>
</dbReference>
<protein>
    <submittedName>
        <fullName evidence="1">Histidine ammonia-lyase</fullName>
    </submittedName>
</protein>
<dbReference type="InterPro" id="IPR001106">
    <property type="entry name" value="Aromatic_Lyase"/>
</dbReference>
<organism evidence="1 2">
    <name type="scientific">Rhizobium tubonense</name>
    <dbReference type="NCBI Taxonomy" id="484088"/>
    <lineage>
        <taxon>Bacteria</taxon>
        <taxon>Pseudomonadati</taxon>
        <taxon>Pseudomonadota</taxon>
        <taxon>Alphaproteobacteria</taxon>
        <taxon>Hyphomicrobiales</taxon>
        <taxon>Rhizobiaceae</taxon>
        <taxon>Rhizobium/Agrobacterium group</taxon>
        <taxon>Rhizobium</taxon>
    </lineage>
</organism>
<dbReference type="Gene3D" id="1.20.200.10">
    <property type="entry name" value="Fumarase/aspartase (Central domain)"/>
    <property type="match status" value="1"/>
</dbReference>
<sequence length="509" mass="52530">MPSDDAAKRIVFGASGAGVEAICAIARGGPEVAIGEDALAGIDAAYDCLVRHAAGGEAIYGVSTDLGAGVGTRVDPSDSARQYRIPHARAVGVGRLATTSEVRAMMAARLARFCLGFSGVSKPVVIALADMLNSHIHPDVPMTGSISEADLAPLAHIAVVLTGQGSVSLEDGRIVSGTEAFAAAGLALPTFGIKDGLSLISSNAASVGLACLLLEDARRVLDAHVGAVALSFEGFRASIAPLDPLASRLRPAPGQGEAAAAIRAFIEGGDLIAPGAARRLQDPLSLRCAPSVVGAAFEALKAAWAATELELRSSDDNPAVMAAEDIVLPTGNFDATHLALAFDTLGLSLARLAAMAAERIMKLLSPGFSDLPRFLAPAGPGANGFGALQKTVAALTAEIAHLAMPMPFVVTPVADRVEDYASLAMSVIDKSQRLIEKLRYLTSIELIVAARAIDLRGDIKLGERGRMLFDAVRSVVPPLEADRSSSADVYALAQRIDEGMLLEPVLEIG</sequence>
<dbReference type="Proteomes" id="UP000248925">
    <property type="component" value="Unassembled WGS sequence"/>
</dbReference>
<dbReference type="Gene3D" id="1.10.275.10">
    <property type="entry name" value="Fumarase/aspartase (N-terminal domain)"/>
    <property type="match status" value="1"/>
</dbReference>
<name>A0A2W4C6N3_9HYPH</name>
<comment type="caution">
    <text evidence="1">The sequence shown here is derived from an EMBL/GenBank/DDBJ whole genome shotgun (WGS) entry which is preliminary data.</text>
</comment>
<dbReference type="OrthoDB" id="7285062at2"/>
<evidence type="ECO:0000313" key="1">
    <source>
        <dbReference type="EMBL" id="PZM09157.1"/>
    </source>
</evidence>
<dbReference type="InterPro" id="IPR008948">
    <property type="entry name" value="L-Aspartase-like"/>
</dbReference>
<dbReference type="SUPFAM" id="SSF48557">
    <property type="entry name" value="L-aspartase-like"/>
    <property type="match status" value="1"/>
</dbReference>
<keyword evidence="2" id="KW-1185">Reference proteome</keyword>
<dbReference type="RefSeq" id="WP_111163307.1">
    <property type="nucleotide sequence ID" value="NZ_PCDP01000061.1"/>
</dbReference>
<dbReference type="CDD" id="cd00332">
    <property type="entry name" value="PAL-HAL"/>
    <property type="match status" value="1"/>
</dbReference>
<reference evidence="1 2" key="1">
    <citation type="journal article" date="2018" name="Sci. Rep.">
        <title>Rhizobium tumorigenes sp. nov., a novel plant tumorigenic bacterium isolated from cane gall tumors on thornless blackberry.</title>
        <authorList>
            <person name="Kuzmanovi N."/>
            <person name="Smalla K."/>
            <person name="Gronow S."/>
            <person name="PuBawska J."/>
        </authorList>
    </citation>
    <scope>NUCLEOTIDE SEQUENCE [LARGE SCALE GENOMIC DNA]</scope>
    <source>
        <strain evidence="1 2">CCBAU 85046</strain>
    </source>
</reference>
<dbReference type="EMBL" id="PCDP01000061">
    <property type="protein sequence ID" value="PZM09157.1"/>
    <property type="molecule type" value="Genomic_DNA"/>
</dbReference>
<dbReference type="AlphaFoldDB" id="A0A2W4C6N3"/>
<evidence type="ECO:0000313" key="2">
    <source>
        <dbReference type="Proteomes" id="UP000248925"/>
    </source>
</evidence>
<accession>A0A2W4C6N3</accession>
<dbReference type="Pfam" id="PF00221">
    <property type="entry name" value="Lyase_aromatic"/>
    <property type="match status" value="1"/>
</dbReference>
<proteinExistence type="predicted"/>
<gene>
    <name evidence="1" type="ORF">CPY51_26925</name>
</gene>